<sequence>MKLVWTEDAWRDYLHWQATDQKLMVSINDLIRDIKRDPFKGIGKPEPLKHTLKGWWSRRISGEHRLIYRVVGKAEDQQIEIAQCRYHY</sequence>
<dbReference type="PANTHER" id="PTHR38039:SF1">
    <property type="entry name" value="TOXIN YOEB"/>
    <property type="match status" value="1"/>
</dbReference>
<name>A0A7W8DY02_9BRAD</name>
<comment type="similarity">
    <text evidence="1">Belongs to the YoeB family.</text>
</comment>
<dbReference type="InterPro" id="IPR009614">
    <property type="entry name" value="YoeB_toxin"/>
</dbReference>
<keyword evidence="5 7" id="KW-0378">Hydrolase</keyword>
<reference evidence="7 8" key="1">
    <citation type="submission" date="2020-08" db="EMBL/GenBank/DDBJ databases">
        <title>Genomic Encyclopedia of Type Strains, Phase IV (KMG-IV): sequencing the most valuable type-strain genomes for metagenomic binning, comparative biology and taxonomic classification.</title>
        <authorList>
            <person name="Goeker M."/>
        </authorList>
    </citation>
    <scope>NUCLEOTIDE SEQUENCE [LARGE SCALE GENOMIC DNA]</scope>
    <source>
        <strain evidence="7 8">DSM 12706</strain>
    </source>
</reference>
<dbReference type="RefSeq" id="WP_184253128.1">
    <property type="nucleotide sequence ID" value="NZ_JACHIH010000001.1"/>
</dbReference>
<dbReference type="Pfam" id="PF06769">
    <property type="entry name" value="YoeB_toxin"/>
    <property type="match status" value="1"/>
</dbReference>
<evidence type="ECO:0000256" key="6">
    <source>
        <dbReference type="ARBA" id="ARBA00030388"/>
    </source>
</evidence>
<dbReference type="GO" id="GO:0045892">
    <property type="term" value="P:negative regulation of DNA-templated transcription"/>
    <property type="evidence" value="ECO:0007669"/>
    <property type="project" value="TreeGrafter"/>
</dbReference>
<evidence type="ECO:0000313" key="7">
    <source>
        <dbReference type="EMBL" id="MBB5045381.1"/>
    </source>
</evidence>
<evidence type="ECO:0000313" key="8">
    <source>
        <dbReference type="Proteomes" id="UP000542353"/>
    </source>
</evidence>
<comment type="caution">
    <text evidence="7">The sequence shown here is derived from an EMBL/GenBank/DDBJ whole genome shotgun (WGS) entry which is preliminary data.</text>
</comment>
<dbReference type="SUPFAM" id="SSF143011">
    <property type="entry name" value="RelE-like"/>
    <property type="match status" value="1"/>
</dbReference>
<evidence type="ECO:0000256" key="1">
    <source>
        <dbReference type="ARBA" id="ARBA00008172"/>
    </source>
</evidence>
<dbReference type="Proteomes" id="UP000542353">
    <property type="component" value="Unassembled WGS sequence"/>
</dbReference>
<evidence type="ECO:0000256" key="4">
    <source>
        <dbReference type="ARBA" id="ARBA00022759"/>
    </source>
</evidence>
<protein>
    <recommendedName>
        <fullName evidence="6">Putative mRNA interferase YoeB</fullName>
    </recommendedName>
</protein>
<dbReference type="GO" id="GO:0004519">
    <property type="term" value="F:endonuclease activity"/>
    <property type="evidence" value="ECO:0007669"/>
    <property type="project" value="UniProtKB-KW"/>
</dbReference>
<dbReference type="EMBL" id="JACHIH010000001">
    <property type="protein sequence ID" value="MBB5045381.1"/>
    <property type="molecule type" value="Genomic_DNA"/>
</dbReference>
<dbReference type="InterPro" id="IPR035093">
    <property type="entry name" value="RelE/ParE_toxin_dom_sf"/>
</dbReference>
<keyword evidence="2" id="KW-1277">Toxin-antitoxin system</keyword>
<evidence type="ECO:0000256" key="3">
    <source>
        <dbReference type="ARBA" id="ARBA00022722"/>
    </source>
</evidence>
<keyword evidence="4" id="KW-0255">Endonuclease</keyword>
<gene>
    <name evidence="7" type="ORF">HNR60_000110</name>
</gene>
<evidence type="ECO:0000256" key="5">
    <source>
        <dbReference type="ARBA" id="ARBA00022801"/>
    </source>
</evidence>
<dbReference type="NCBIfam" id="TIGR02116">
    <property type="entry name" value="toxin_Txe_YoeB"/>
    <property type="match status" value="1"/>
</dbReference>
<dbReference type="GO" id="GO:0006401">
    <property type="term" value="P:RNA catabolic process"/>
    <property type="evidence" value="ECO:0007669"/>
    <property type="project" value="InterPro"/>
</dbReference>
<dbReference type="PANTHER" id="PTHR38039">
    <property type="entry name" value="TOXIN YOEB"/>
    <property type="match status" value="1"/>
</dbReference>
<keyword evidence="8" id="KW-1185">Reference proteome</keyword>
<dbReference type="GO" id="GO:0016787">
    <property type="term" value="F:hydrolase activity"/>
    <property type="evidence" value="ECO:0007669"/>
    <property type="project" value="UniProtKB-KW"/>
</dbReference>
<dbReference type="AlphaFoldDB" id="A0A7W8DY02"/>
<dbReference type="Gene3D" id="3.30.2310.20">
    <property type="entry name" value="RelE-like"/>
    <property type="match status" value="1"/>
</dbReference>
<accession>A0A7W8DY02</accession>
<keyword evidence="3" id="KW-0540">Nuclease</keyword>
<organism evidence="7 8">
    <name type="scientific">Rhodopseudomonas rhenobacensis</name>
    <dbReference type="NCBI Taxonomy" id="87461"/>
    <lineage>
        <taxon>Bacteria</taxon>
        <taxon>Pseudomonadati</taxon>
        <taxon>Pseudomonadota</taxon>
        <taxon>Alphaproteobacteria</taxon>
        <taxon>Hyphomicrobiales</taxon>
        <taxon>Nitrobacteraceae</taxon>
        <taxon>Rhodopseudomonas</taxon>
    </lineage>
</organism>
<evidence type="ECO:0000256" key="2">
    <source>
        <dbReference type="ARBA" id="ARBA00022649"/>
    </source>
</evidence>
<proteinExistence type="inferred from homology"/>